<gene>
    <name evidence="2" type="ORF">GUJ93_ZPchr0012g21309</name>
</gene>
<keyword evidence="3" id="KW-1185">Reference proteome</keyword>
<dbReference type="Proteomes" id="UP000729402">
    <property type="component" value="Unassembled WGS sequence"/>
</dbReference>
<feature type="repeat" description="PPR" evidence="1">
    <location>
        <begin position="78"/>
        <end position="108"/>
    </location>
</feature>
<dbReference type="Pfam" id="PF01535">
    <property type="entry name" value="PPR"/>
    <property type="match status" value="1"/>
</dbReference>
<proteinExistence type="predicted"/>
<comment type="caution">
    <text evidence="2">The sequence shown here is derived from an EMBL/GenBank/DDBJ whole genome shotgun (WGS) entry which is preliminary data.</text>
</comment>
<reference evidence="2" key="2">
    <citation type="submission" date="2021-02" db="EMBL/GenBank/DDBJ databases">
        <authorList>
            <person name="Kimball J.A."/>
            <person name="Haas M.W."/>
            <person name="Macchietto M."/>
            <person name="Kono T."/>
            <person name="Duquette J."/>
            <person name="Shao M."/>
        </authorList>
    </citation>
    <scope>NUCLEOTIDE SEQUENCE</scope>
    <source>
        <tissue evidence="2">Fresh leaf tissue</tissue>
    </source>
</reference>
<dbReference type="Pfam" id="PF13041">
    <property type="entry name" value="PPR_2"/>
    <property type="match status" value="1"/>
</dbReference>
<dbReference type="InterPro" id="IPR046960">
    <property type="entry name" value="PPR_At4g14850-like_plant"/>
</dbReference>
<dbReference type="InterPro" id="IPR002885">
    <property type="entry name" value="PPR_rpt"/>
</dbReference>
<accession>A0A8J5WWR5</accession>
<dbReference type="PANTHER" id="PTHR47926">
    <property type="entry name" value="PENTATRICOPEPTIDE REPEAT-CONTAINING PROTEIN"/>
    <property type="match status" value="1"/>
</dbReference>
<dbReference type="GO" id="GO:0003723">
    <property type="term" value="F:RNA binding"/>
    <property type="evidence" value="ECO:0007669"/>
    <property type="project" value="InterPro"/>
</dbReference>
<evidence type="ECO:0000256" key="1">
    <source>
        <dbReference type="PROSITE-ProRule" id="PRU00708"/>
    </source>
</evidence>
<sequence>MASSRFQADEVSLSSVISACSRLDNLFSFGEFVHSSVIKLGYVDTASCPMANSMITFYYELGFLEAVEEVFLSISNKNLVTWNAMIKGLVDNERVNKVMCMFQEMRSKYHPDVATLITISACGDHGLLPEVKGK</sequence>
<dbReference type="AlphaFoldDB" id="A0A8J5WWR5"/>
<reference evidence="2" key="1">
    <citation type="journal article" date="2021" name="bioRxiv">
        <title>Whole Genome Assembly and Annotation of Northern Wild Rice, Zizania palustris L., Supports a Whole Genome Duplication in the Zizania Genus.</title>
        <authorList>
            <person name="Haas M."/>
            <person name="Kono T."/>
            <person name="Macchietto M."/>
            <person name="Millas R."/>
            <person name="McGilp L."/>
            <person name="Shao M."/>
            <person name="Duquette J."/>
            <person name="Hirsch C.N."/>
            <person name="Kimball J."/>
        </authorList>
    </citation>
    <scope>NUCLEOTIDE SEQUENCE</scope>
    <source>
        <tissue evidence="2">Fresh leaf tissue</tissue>
    </source>
</reference>
<dbReference type="EMBL" id="JAAALK010000080">
    <property type="protein sequence ID" value="KAG8094743.1"/>
    <property type="molecule type" value="Genomic_DNA"/>
</dbReference>
<protein>
    <recommendedName>
        <fullName evidence="4">Pentatricopeptide repeat-containing protein</fullName>
    </recommendedName>
</protein>
<organism evidence="2 3">
    <name type="scientific">Zizania palustris</name>
    <name type="common">Northern wild rice</name>
    <dbReference type="NCBI Taxonomy" id="103762"/>
    <lineage>
        <taxon>Eukaryota</taxon>
        <taxon>Viridiplantae</taxon>
        <taxon>Streptophyta</taxon>
        <taxon>Embryophyta</taxon>
        <taxon>Tracheophyta</taxon>
        <taxon>Spermatophyta</taxon>
        <taxon>Magnoliopsida</taxon>
        <taxon>Liliopsida</taxon>
        <taxon>Poales</taxon>
        <taxon>Poaceae</taxon>
        <taxon>BOP clade</taxon>
        <taxon>Oryzoideae</taxon>
        <taxon>Oryzeae</taxon>
        <taxon>Zizaniinae</taxon>
        <taxon>Zizania</taxon>
    </lineage>
</organism>
<dbReference type="NCBIfam" id="TIGR00756">
    <property type="entry name" value="PPR"/>
    <property type="match status" value="1"/>
</dbReference>
<name>A0A8J5WWR5_ZIZPA</name>
<dbReference type="PROSITE" id="PS51375">
    <property type="entry name" value="PPR"/>
    <property type="match status" value="1"/>
</dbReference>
<dbReference type="GO" id="GO:0009451">
    <property type="term" value="P:RNA modification"/>
    <property type="evidence" value="ECO:0007669"/>
    <property type="project" value="InterPro"/>
</dbReference>
<evidence type="ECO:0008006" key="4">
    <source>
        <dbReference type="Google" id="ProtNLM"/>
    </source>
</evidence>
<evidence type="ECO:0000313" key="2">
    <source>
        <dbReference type="EMBL" id="KAG8094743.1"/>
    </source>
</evidence>
<dbReference type="OrthoDB" id="1853681at2759"/>
<evidence type="ECO:0000313" key="3">
    <source>
        <dbReference type="Proteomes" id="UP000729402"/>
    </source>
</evidence>